<evidence type="ECO:0000256" key="3">
    <source>
        <dbReference type="ARBA" id="ARBA00022801"/>
    </source>
</evidence>
<dbReference type="SUPFAM" id="SSF48452">
    <property type="entry name" value="TPR-like"/>
    <property type="match status" value="1"/>
</dbReference>
<protein>
    <recommendedName>
        <fullName evidence="2">separase</fullName>
        <ecNumber evidence="2">3.4.22.49</ecNumber>
    </recommendedName>
</protein>
<feature type="region of interest" description="Disordered" evidence="5">
    <location>
        <begin position="1462"/>
        <end position="1504"/>
    </location>
</feature>
<dbReference type="InterPro" id="IPR030397">
    <property type="entry name" value="SEPARIN_core_dom"/>
</dbReference>
<evidence type="ECO:0000259" key="6">
    <source>
        <dbReference type="PROSITE" id="PS51700"/>
    </source>
</evidence>
<dbReference type="STRING" id="690307.A0A1L9WUD8"/>
<dbReference type="Gene3D" id="1.25.40.10">
    <property type="entry name" value="Tetratricopeptide repeat domain"/>
    <property type="match status" value="1"/>
</dbReference>
<evidence type="ECO:0000256" key="4">
    <source>
        <dbReference type="ARBA" id="ARBA00022829"/>
    </source>
</evidence>
<dbReference type="GO" id="GO:0006508">
    <property type="term" value="P:proteolysis"/>
    <property type="evidence" value="ECO:0007669"/>
    <property type="project" value="InterPro"/>
</dbReference>
<dbReference type="RefSeq" id="XP_020056083.1">
    <property type="nucleotide sequence ID" value="XM_020196249.1"/>
</dbReference>
<dbReference type="EMBL" id="KV878977">
    <property type="protein sequence ID" value="OJJ99743.1"/>
    <property type="molecule type" value="Genomic_DNA"/>
</dbReference>
<evidence type="ECO:0000256" key="1">
    <source>
        <dbReference type="ARBA" id="ARBA00000451"/>
    </source>
</evidence>
<feature type="region of interest" description="Disordered" evidence="5">
    <location>
        <begin position="230"/>
        <end position="254"/>
    </location>
</feature>
<organism evidence="7 8">
    <name type="scientific">Aspergillus aculeatus (strain ATCC 16872 / CBS 172.66 / WB 5094)</name>
    <dbReference type="NCBI Taxonomy" id="690307"/>
    <lineage>
        <taxon>Eukaryota</taxon>
        <taxon>Fungi</taxon>
        <taxon>Dikarya</taxon>
        <taxon>Ascomycota</taxon>
        <taxon>Pezizomycotina</taxon>
        <taxon>Eurotiomycetes</taxon>
        <taxon>Eurotiomycetidae</taxon>
        <taxon>Eurotiales</taxon>
        <taxon>Aspergillaceae</taxon>
        <taxon>Aspergillus</taxon>
        <taxon>Aspergillus subgen. Circumdati</taxon>
    </lineage>
</organism>
<feature type="domain" description="Peptidase C50" evidence="6">
    <location>
        <begin position="1910"/>
        <end position="2005"/>
    </location>
</feature>
<reference evidence="8" key="1">
    <citation type="journal article" date="2017" name="Genome Biol.">
        <title>Comparative genomics reveals high biological diversity and specific adaptations in the industrially and medically important fungal genus Aspergillus.</title>
        <authorList>
            <person name="de Vries R.P."/>
            <person name="Riley R."/>
            <person name="Wiebenga A."/>
            <person name="Aguilar-Osorio G."/>
            <person name="Amillis S."/>
            <person name="Uchima C.A."/>
            <person name="Anderluh G."/>
            <person name="Asadollahi M."/>
            <person name="Askin M."/>
            <person name="Barry K."/>
            <person name="Battaglia E."/>
            <person name="Bayram O."/>
            <person name="Benocci T."/>
            <person name="Braus-Stromeyer S.A."/>
            <person name="Caldana C."/>
            <person name="Canovas D."/>
            <person name="Cerqueira G.C."/>
            <person name="Chen F."/>
            <person name="Chen W."/>
            <person name="Choi C."/>
            <person name="Clum A."/>
            <person name="Dos Santos R.A."/>
            <person name="Damasio A.R."/>
            <person name="Diallinas G."/>
            <person name="Emri T."/>
            <person name="Fekete E."/>
            <person name="Flipphi M."/>
            <person name="Freyberg S."/>
            <person name="Gallo A."/>
            <person name="Gournas C."/>
            <person name="Habgood R."/>
            <person name="Hainaut M."/>
            <person name="Harispe M.L."/>
            <person name="Henrissat B."/>
            <person name="Hilden K.S."/>
            <person name="Hope R."/>
            <person name="Hossain A."/>
            <person name="Karabika E."/>
            <person name="Karaffa L."/>
            <person name="Karanyi Z."/>
            <person name="Krasevec N."/>
            <person name="Kuo A."/>
            <person name="Kusch H."/>
            <person name="LaButti K."/>
            <person name="Lagendijk E.L."/>
            <person name="Lapidus A."/>
            <person name="Levasseur A."/>
            <person name="Lindquist E."/>
            <person name="Lipzen A."/>
            <person name="Logrieco A.F."/>
            <person name="MacCabe A."/>
            <person name="Maekelae M.R."/>
            <person name="Malavazi I."/>
            <person name="Melin P."/>
            <person name="Meyer V."/>
            <person name="Mielnichuk N."/>
            <person name="Miskei M."/>
            <person name="Molnar A.P."/>
            <person name="Mule G."/>
            <person name="Ngan C.Y."/>
            <person name="Orejas M."/>
            <person name="Orosz E."/>
            <person name="Ouedraogo J.P."/>
            <person name="Overkamp K.M."/>
            <person name="Park H.-S."/>
            <person name="Perrone G."/>
            <person name="Piumi F."/>
            <person name="Punt P.J."/>
            <person name="Ram A.F."/>
            <person name="Ramon A."/>
            <person name="Rauscher S."/>
            <person name="Record E."/>
            <person name="Riano-Pachon D.M."/>
            <person name="Robert V."/>
            <person name="Roehrig J."/>
            <person name="Ruller R."/>
            <person name="Salamov A."/>
            <person name="Salih N.S."/>
            <person name="Samson R.A."/>
            <person name="Sandor E."/>
            <person name="Sanguinetti M."/>
            <person name="Schuetze T."/>
            <person name="Sepcic K."/>
            <person name="Shelest E."/>
            <person name="Sherlock G."/>
            <person name="Sophianopoulou V."/>
            <person name="Squina F.M."/>
            <person name="Sun H."/>
            <person name="Susca A."/>
            <person name="Todd R.B."/>
            <person name="Tsang A."/>
            <person name="Unkles S.E."/>
            <person name="van de Wiele N."/>
            <person name="van Rossen-Uffink D."/>
            <person name="Oliveira J.V."/>
            <person name="Vesth T.C."/>
            <person name="Visser J."/>
            <person name="Yu J.-H."/>
            <person name="Zhou M."/>
            <person name="Andersen M.R."/>
            <person name="Archer D.B."/>
            <person name="Baker S.E."/>
            <person name="Benoit I."/>
            <person name="Brakhage A.A."/>
            <person name="Braus G.H."/>
            <person name="Fischer R."/>
            <person name="Frisvad J.C."/>
            <person name="Goldman G.H."/>
            <person name="Houbraken J."/>
            <person name="Oakley B."/>
            <person name="Pocsi I."/>
            <person name="Scazzocchio C."/>
            <person name="Seiboth B."/>
            <person name="vanKuyk P.A."/>
            <person name="Wortman J."/>
            <person name="Dyer P.S."/>
            <person name="Grigoriev I.V."/>
        </authorList>
    </citation>
    <scope>NUCLEOTIDE SEQUENCE [LARGE SCALE GENOMIC DNA]</scope>
    <source>
        <strain evidence="8">ATCC 16872 / CBS 172.66 / WB 5094</strain>
    </source>
</reference>
<dbReference type="VEuPathDB" id="FungiDB:ASPACDRAFT_119439"/>
<keyword evidence="3" id="KW-0378">Hydrolase</keyword>
<dbReference type="PANTHER" id="PTHR12792">
    <property type="entry name" value="EXTRA SPINDLE POLES 1-RELATED"/>
    <property type="match status" value="1"/>
</dbReference>
<dbReference type="InterPro" id="IPR011990">
    <property type="entry name" value="TPR-like_helical_dom_sf"/>
</dbReference>
<dbReference type="PROSITE" id="PS51700">
    <property type="entry name" value="SEPARIN"/>
    <property type="match status" value="1"/>
</dbReference>
<keyword evidence="8" id="KW-1185">Reference proteome</keyword>
<evidence type="ECO:0000256" key="5">
    <source>
        <dbReference type="SAM" id="MobiDB-lite"/>
    </source>
</evidence>
<dbReference type="Proteomes" id="UP000184546">
    <property type="component" value="Unassembled WGS sequence"/>
</dbReference>
<evidence type="ECO:0000313" key="7">
    <source>
        <dbReference type="EMBL" id="OJJ99743.1"/>
    </source>
</evidence>
<evidence type="ECO:0000313" key="8">
    <source>
        <dbReference type="Proteomes" id="UP000184546"/>
    </source>
</evidence>
<sequence>MTVATLLPDSTLESVKLAVRSSSTCSTATVLSLQTLLRGTSKAPTDAEPTTVRRAARTTKASTTTTTTITRTKSTRGTRTKVSAAEAAINTVVEQDAARISNQEKLVLATEVFNTTLKTLSEALNFNTSTKREDSRASTPRDSTSVTRGVTKSPRKTNATALENGIPAVAACAATSLACLRTLKSDQVDGGLSMQLEQGSCILAGRLLSLGLNDMAYKELRGLKKRIQQTLESQDSNGTKASSRKGSPPELEEEAVKERMSDLLSFPAPGQMQPLLGLLVTFQSNALRLILNDKKPTTIQNLAPSLQLADPSSPANIILAALESGALTTEKAAMQLQLLSNTVLSLSSTTTQTPSKLKPMTSLSLQLLSLEIRCMSWRISGHVCDDAREMWDPMARYLASFIHQNKGVTKTEFATLYKHIVRLQSSFTSVQKRSTASVKDNVSVARIAAILGQLAQDAGCFEEALKLFTESITPLFNGQCLALATVRCKIASLHFQAIRHSAKFTAAALPDVLTDATNVLCLSLKGSSNDLDELLVEAAKLKKAAMSWFGDVMSKEKDKGEEQNDVCTKILEYLNGFIRFLRRYIGRKPTEEDPKEIESFDRRVAASQNIAFAAVDSVLAVGRLSITSGRPSWEVIQPTLLDCQRLLVIIEPQGEKQPGSPVAESVDNAFVKLSNLFWSRYVKEKESGQGYRDLLPILKQSATLLSNCSPSQRVAGFAPLKYERLAHTYMEGGYARESEQAFHKSIFEHIHTGTLDQVISSTVGCFPHRMCQDPKSNGFMLGRVLYALLKLNLRSKKSKTHGFFDDDSLDLSQRGHLMEWQLGVLAEFPANACSDEAFRSTFTLLITQIFNLYSFDTQTIRLLRVVLTILRFSLEHPGLMDSKLLSSVIDVGRQCIDQEDVGEDSDLGSLWLHLKNSVQLTLGLHEGNLSPSTLETVLLSWSAMLRDCGDLESLLLKIGDLDHYLLQMRAIVDYTEIHGLWKLQLSALELVLKTTELQESGDFSEAIIVLSRLVLQYSRLGFCTKASALLKQAEQYLTHSNTTCLAILSYRIAHVGYLLEIGDICQAATVLAKARALYEKYQKKEDLNSCSTLSKILWERLVADAAFMSSRLSFAQGSVNDALFFAKLSVRLNCRIWAKIEKLSQKKQDKMIQANDNSELETVVEGMAKLEVAQAAPVPNPVYSQGAPFWPHIGSHHTALLNLASLSAHHGLFQDAIYYGEQALKINKSLNANVRLIASQAQLGSHWIFGGHLSEGQELLEAAESLSKQLESSVELVSLQIGLASLYRAQGRFLEEQRALLEADRLMTQVAGPDGLDASATIPNLEDQMKKLQLQGTTRKTRQRATITTTTTRRTRAATVSASNASKVTETPATPSESESESTSLSHLRSEILRQQAACLRTLRDFEKASMTLHNARKFATSRDSQISLQIGESEHLLADAIRHFATHAVYCVLPESTISLPSLQSPSKVPSKSSTGKPASTRKTRAPARAPARSTRAKSAKPTEDFSVMLSKAGESLNAIFPTATTLGSTLDSHAASRLMSRISMLSHVTVPESSGLLSQSPANMNEIGRIGAFTRERAAISLDKQLAKYCDPLLWPSAEAKAKFEEDLYSRFTEDYIEILPENWNVLSLSLSADSTEFVVSRLHKGRSPFLLRLPLKRGSEDDEEDQFTFEDGKEEMKELIKLTNQSAHAAKHQNDRQSKKEWWKNREALDRRMENLLQNIENVWFGGFRGIFSPMPHETESLERFAALFQNVLDKHLPSRQKGRRAEGPHLTLHPNVLELFLGVKDLESQEDPEETLMDLLYFVVDILQFQGERNAYDEIDFDMMVVETLDALRGHHDAVRNDHKKRTPISTVLVLDKSLHMFPWESLPCLQGLPVCRVPSLECLRDRILQFQTDRAGRKHDFGIDSGNGTYILNPTGDLQTTQGTFEKELLGLKQWKGISKREPTEDEFRHGLETKSLFLYFGHGSGAQYIRGRTIKRLERCAITFLMGCSSGALTEAGEYEPYGTPMNYLHAGSPALVATLWDVTDKDIDRFAKSTFDKWGLFGGEEEAVALDEAVCQSRQACVLKYLNGAAPVIYGIPSVFLE</sequence>
<name>A0A1L9WUD8_ASPA1</name>
<dbReference type="PANTHER" id="PTHR12792:SF0">
    <property type="entry name" value="SEPARIN"/>
    <property type="match status" value="1"/>
</dbReference>
<dbReference type="OMA" id="FWSRYIK"/>
<dbReference type="GO" id="GO:0004197">
    <property type="term" value="F:cysteine-type endopeptidase activity"/>
    <property type="evidence" value="ECO:0007669"/>
    <property type="project" value="InterPro"/>
</dbReference>
<dbReference type="GeneID" id="30970063"/>
<dbReference type="GO" id="GO:0051307">
    <property type="term" value="P:meiotic chromosome separation"/>
    <property type="evidence" value="ECO:0007669"/>
    <property type="project" value="TreeGrafter"/>
</dbReference>
<comment type="catalytic activity">
    <reaction evidence="1">
        <text>All bonds known to be hydrolyzed by this endopeptidase have arginine in P1 and an acidic residue in P4. P6 is often occupied by an acidic residue or by a hydroxy-amino-acid residue, the phosphorylation of which enhances cleavage.</text>
        <dbReference type="EC" id="3.4.22.49"/>
    </reaction>
</comment>
<gene>
    <name evidence="7" type="ORF">ASPACDRAFT_119439</name>
</gene>
<feature type="region of interest" description="Disordered" evidence="5">
    <location>
        <begin position="128"/>
        <end position="158"/>
    </location>
</feature>
<dbReference type="InterPro" id="IPR005314">
    <property type="entry name" value="Peptidase_C50"/>
</dbReference>
<evidence type="ECO:0000256" key="2">
    <source>
        <dbReference type="ARBA" id="ARBA00012489"/>
    </source>
</evidence>
<keyword evidence="4" id="KW-0159">Chromosome partition</keyword>
<feature type="region of interest" description="Disordered" evidence="5">
    <location>
        <begin position="1336"/>
        <end position="1388"/>
    </location>
</feature>
<accession>A0A1L9WUD8</accession>
<dbReference type="OrthoDB" id="10255632at2759"/>
<feature type="compositionally biased region" description="Low complexity" evidence="5">
    <location>
        <begin position="1369"/>
        <end position="1386"/>
    </location>
</feature>
<dbReference type="Pfam" id="PF03568">
    <property type="entry name" value="Separin_C"/>
    <property type="match status" value="1"/>
</dbReference>
<dbReference type="GO" id="GO:0005634">
    <property type="term" value="C:nucleus"/>
    <property type="evidence" value="ECO:0007669"/>
    <property type="project" value="InterPro"/>
</dbReference>
<feature type="compositionally biased region" description="Polar residues" evidence="5">
    <location>
        <begin position="1462"/>
        <end position="1478"/>
    </location>
</feature>
<proteinExistence type="predicted"/>
<feature type="compositionally biased region" description="Polar residues" evidence="5">
    <location>
        <begin position="137"/>
        <end position="158"/>
    </location>
</feature>
<dbReference type="GO" id="GO:0044732">
    <property type="term" value="C:mitotic spindle pole body"/>
    <property type="evidence" value="ECO:0007669"/>
    <property type="project" value="TreeGrafter"/>
</dbReference>
<dbReference type="EC" id="3.4.22.49" evidence="2"/>
<dbReference type="GO" id="GO:0005737">
    <property type="term" value="C:cytoplasm"/>
    <property type="evidence" value="ECO:0007669"/>
    <property type="project" value="TreeGrafter"/>
</dbReference>
<feature type="compositionally biased region" description="Polar residues" evidence="5">
    <location>
        <begin position="230"/>
        <end position="245"/>
    </location>
</feature>
<dbReference type="GO" id="GO:0072686">
    <property type="term" value="C:mitotic spindle"/>
    <property type="evidence" value="ECO:0007669"/>
    <property type="project" value="TreeGrafter"/>
</dbReference>